<evidence type="ECO:0000259" key="4">
    <source>
        <dbReference type="PROSITE" id="PS50043"/>
    </source>
</evidence>
<dbReference type="InterPro" id="IPR058245">
    <property type="entry name" value="NreC/VraR/RcsB-like_REC"/>
</dbReference>
<proteinExistence type="predicted"/>
<dbReference type="PROSITE" id="PS50043">
    <property type="entry name" value="HTH_LUXR_2"/>
    <property type="match status" value="1"/>
</dbReference>
<feature type="domain" description="HTH luxR-type" evidence="4">
    <location>
        <begin position="146"/>
        <end position="211"/>
    </location>
</feature>
<dbReference type="InterPro" id="IPR016032">
    <property type="entry name" value="Sig_transdc_resp-reg_C-effctor"/>
</dbReference>
<evidence type="ECO:0000313" key="7">
    <source>
        <dbReference type="Proteomes" id="UP000606730"/>
    </source>
</evidence>
<feature type="modified residue" description="4-aspartylphosphate" evidence="3">
    <location>
        <position position="56"/>
    </location>
</feature>
<dbReference type="PROSITE" id="PS00622">
    <property type="entry name" value="HTH_LUXR_1"/>
    <property type="match status" value="1"/>
</dbReference>
<dbReference type="RefSeq" id="WP_188720562.1">
    <property type="nucleotide sequence ID" value="NZ_BMKN01000003.1"/>
</dbReference>
<dbReference type="SUPFAM" id="SSF52172">
    <property type="entry name" value="CheY-like"/>
    <property type="match status" value="1"/>
</dbReference>
<comment type="caution">
    <text evidence="6">The sequence shown here is derived from an EMBL/GenBank/DDBJ whole genome shotgun (WGS) entry which is preliminary data.</text>
</comment>
<dbReference type="Proteomes" id="UP000606730">
    <property type="component" value="Unassembled WGS sequence"/>
</dbReference>
<dbReference type="PANTHER" id="PTHR43214">
    <property type="entry name" value="TWO-COMPONENT RESPONSE REGULATOR"/>
    <property type="match status" value="1"/>
</dbReference>
<dbReference type="InterPro" id="IPR001789">
    <property type="entry name" value="Sig_transdc_resp-reg_receiver"/>
</dbReference>
<dbReference type="SUPFAM" id="SSF46894">
    <property type="entry name" value="C-terminal effector domain of the bipartite response regulators"/>
    <property type="match status" value="1"/>
</dbReference>
<dbReference type="InterPro" id="IPR011006">
    <property type="entry name" value="CheY-like_superfamily"/>
</dbReference>
<dbReference type="Gene3D" id="3.40.50.2300">
    <property type="match status" value="1"/>
</dbReference>
<evidence type="ECO:0000256" key="3">
    <source>
        <dbReference type="PROSITE-ProRule" id="PRU00169"/>
    </source>
</evidence>
<dbReference type="CDD" id="cd17535">
    <property type="entry name" value="REC_NarL-like"/>
    <property type="match status" value="1"/>
</dbReference>
<dbReference type="InterPro" id="IPR000792">
    <property type="entry name" value="Tscrpt_reg_LuxR_C"/>
</dbReference>
<dbReference type="CDD" id="cd06170">
    <property type="entry name" value="LuxR_C_like"/>
    <property type="match status" value="1"/>
</dbReference>
<dbReference type="Pfam" id="PF00196">
    <property type="entry name" value="GerE"/>
    <property type="match status" value="1"/>
</dbReference>
<reference evidence="6" key="1">
    <citation type="journal article" date="2014" name="Int. J. Syst. Evol. Microbiol.">
        <title>Complete genome sequence of Corynebacterium casei LMG S-19264T (=DSM 44701T), isolated from a smear-ripened cheese.</title>
        <authorList>
            <consortium name="US DOE Joint Genome Institute (JGI-PGF)"/>
            <person name="Walter F."/>
            <person name="Albersmeier A."/>
            <person name="Kalinowski J."/>
            <person name="Ruckert C."/>
        </authorList>
    </citation>
    <scope>NUCLEOTIDE SEQUENCE</scope>
    <source>
        <strain evidence="6">CGMCC 1.16012</strain>
    </source>
</reference>
<evidence type="ECO:0000256" key="1">
    <source>
        <dbReference type="ARBA" id="ARBA00022553"/>
    </source>
</evidence>
<dbReference type="GO" id="GO:0006355">
    <property type="term" value="P:regulation of DNA-templated transcription"/>
    <property type="evidence" value="ECO:0007669"/>
    <property type="project" value="InterPro"/>
</dbReference>
<keyword evidence="1 3" id="KW-0597">Phosphoprotein</keyword>
<organism evidence="6 7">
    <name type="scientific">Actibacterium pelagium</name>
    <dbReference type="NCBI Taxonomy" id="2029103"/>
    <lineage>
        <taxon>Bacteria</taxon>
        <taxon>Pseudomonadati</taxon>
        <taxon>Pseudomonadota</taxon>
        <taxon>Alphaproteobacteria</taxon>
        <taxon>Rhodobacterales</taxon>
        <taxon>Roseobacteraceae</taxon>
        <taxon>Actibacterium</taxon>
    </lineage>
</organism>
<evidence type="ECO:0000259" key="5">
    <source>
        <dbReference type="PROSITE" id="PS50110"/>
    </source>
</evidence>
<dbReference type="GO" id="GO:0000160">
    <property type="term" value="P:phosphorelay signal transduction system"/>
    <property type="evidence" value="ECO:0007669"/>
    <property type="project" value="InterPro"/>
</dbReference>
<name>A0A917AN06_9RHOB</name>
<sequence>MMVTRIILADDHPIFRDGVARTLDEADDFEVVGTGESAQDAIDLVKRLNPDIALLDLSMPGSGINAARAIAALDAPPVIAILTVSEEADDVADALEAGAKGYILKGVSGDELCARLRGLARGDSYIPPVLATRVLSVMRQQMDKPSKRPIDDLTKREEDILRGVAKGLSNKEIALELDLQEKTIKHYMTAILSKLHARNRVEAALIASDAWGMHKP</sequence>
<evidence type="ECO:0000313" key="6">
    <source>
        <dbReference type="EMBL" id="GGE62706.1"/>
    </source>
</evidence>
<keyword evidence="7" id="KW-1185">Reference proteome</keyword>
<evidence type="ECO:0000256" key="2">
    <source>
        <dbReference type="ARBA" id="ARBA00023125"/>
    </source>
</evidence>
<dbReference type="EMBL" id="BMKN01000003">
    <property type="protein sequence ID" value="GGE62706.1"/>
    <property type="molecule type" value="Genomic_DNA"/>
</dbReference>
<accession>A0A917AN06</accession>
<dbReference type="AlphaFoldDB" id="A0A917AN06"/>
<gene>
    <name evidence="6" type="ORF">GCM10011517_33070</name>
</gene>
<dbReference type="PRINTS" id="PR00038">
    <property type="entry name" value="HTHLUXR"/>
</dbReference>
<reference evidence="6" key="2">
    <citation type="submission" date="2020-09" db="EMBL/GenBank/DDBJ databases">
        <authorList>
            <person name="Sun Q."/>
            <person name="Zhou Y."/>
        </authorList>
    </citation>
    <scope>NUCLEOTIDE SEQUENCE</scope>
    <source>
        <strain evidence="6">CGMCC 1.16012</strain>
    </source>
</reference>
<dbReference type="SMART" id="SM00448">
    <property type="entry name" value="REC"/>
    <property type="match status" value="1"/>
</dbReference>
<feature type="domain" description="Response regulatory" evidence="5">
    <location>
        <begin position="5"/>
        <end position="120"/>
    </location>
</feature>
<dbReference type="Pfam" id="PF00072">
    <property type="entry name" value="Response_reg"/>
    <property type="match status" value="1"/>
</dbReference>
<dbReference type="GO" id="GO:0003677">
    <property type="term" value="F:DNA binding"/>
    <property type="evidence" value="ECO:0007669"/>
    <property type="project" value="UniProtKB-KW"/>
</dbReference>
<dbReference type="InterPro" id="IPR039420">
    <property type="entry name" value="WalR-like"/>
</dbReference>
<keyword evidence="2 6" id="KW-0238">DNA-binding</keyword>
<dbReference type="SMART" id="SM00421">
    <property type="entry name" value="HTH_LUXR"/>
    <property type="match status" value="1"/>
</dbReference>
<protein>
    <submittedName>
        <fullName evidence="6">DNA-binding response regulator</fullName>
    </submittedName>
</protein>
<dbReference type="PROSITE" id="PS50110">
    <property type="entry name" value="RESPONSE_REGULATORY"/>
    <property type="match status" value="1"/>
</dbReference>